<dbReference type="InterPro" id="IPR001202">
    <property type="entry name" value="WW_dom"/>
</dbReference>
<dbReference type="SUPFAM" id="SSF54928">
    <property type="entry name" value="RNA-binding domain, RBD"/>
    <property type="match status" value="1"/>
</dbReference>
<dbReference type="Pfam" id="PF00397">
    <property type="entry name" value="WW"/>
    <property type="match status" value="1"/>
</dbReference>
<feature type="domain" description="WW" evidence="4">
    <location>
        <begin position="91"/>
        <end position="121"/>
    </location>
</feature>
<dbReference type="InterPro" id="IPR036020">
    <property type="entry name" value="WW_dom_sf"/>
</dbReference>
<dbReference type="Proteomes" id="UP000751190">
    <property type="component" value="Unassembled WGS sequence"/>
</dbReference>
<gene>
    <name evidence="6" type="ORF">KFE25_010818</name>
</gene>
<dbReference type="InterPro" id="IPR035979">
    <property type="entry name" value="RBD_domain_sf"/>
</dbReference>
<dbReference type="InterPro" id="IPR000504">
    <property type="entry name" value="RRM_dom"/>
</dbReference>
<dbReference type="InterPro" id="IPR052462">
    <property type="entry name" value="SLIRP/GR-RBP-like"/>
</dbReference>
<dbReference type="PROSITE" id="PS01159">
    <property type="entry name" value="WW_DOMAIN_1"/>
    <property type="match status" value="1"/>
</dbReference>
<dbReference type="InterPro" id="IPR012677">
    <property type="entry name" value="Nucleotide-bd_a/b_plait_sf"/>
</dbReference>
<dbReference type="CDD" id="cd00590">
    <property type="entry name" value="RRM_SF"/>
    <property type="match status" value="1"/>
</dbReference>
<dbReference type="PROSITE" id="PS50020">
    <property type="entry name" value="WW_DOMAIN_2"/>
    <property type="match status" value="1"/>
</dbReference>
<comment type="caution">
    <text evidence="6">The sequence shown here is derived from an EMBL/GenBank/DDBJ whole genome shotgun (WGS) entry which is preliminary data.</text>
</comment>
<dbReference type="OrthoDB" id="439808at2759"/>
<evidence type="ECO:0000256" key="2">
    <source>
        <dbReference type="PROSITE-ProRule" id="PRU00176"/>
    </source>
</evidence>
<evidence type="ECO:0000256" key="3">
    <source>
        <dbReference type="SAM" id="MobiDB-lite"/>
    </source>
</evidence>
<dbReference type="SMART" id="SM00456">
    <property type="entry name" value="WW"/>
    <property type="match status" value="1"/>
</dbReference>
<feature type="region of interest" description="Disordered" evidence="3">
    <location>
        <begin position="118"/>
        <end position="161"/>
    </location>
</feature>
<dbReference type="OMA" id="WQSACAK"/>
<dbReference type="GO" id="GO:0003723">
    <property type="term" value="F:RNA binding"/>
    <property type="evidence" value="ECO:0007669"/>
    <property type="project" value="UniProtKB-UniRule"/>
</dbReference>
<feature type="domain" description="RRM" evidence="5">
    <location>
        <begin position="163"/>
        <end position="246"/>
    </location>
</feature>
<dbReference type="SUPFAM" id="SSF51045">
    <property type="entry name" value="WW domain"/>
    <property type="match status" value="1"/>
</dbReference>
<name>A0A8J6CAS2_DIALT</name>
<sequence>MLNEVQLRGERDRLAAQKSALERTIVSWQSACAKLQADVDEHKRATAALVPQPRSAATLPAQRAYMPPRAPHISIQQAAHGGAVAWVGDTNGWGEYRDPASAHVYYYNALTNESSWTRPPELGPAAHSQPQPSAKPRGARGAGGGGGGGGGGGTPAAKGPPGANLFIARAMRRGDVDQYDSAQLRATFEAYGPVVRAEMSCDKESGANKGFGFVSFADVESADRAISCLQGQVIMGKPLRIEKTKEDGATTGPPGPTAAHAAHAAAAFGIVPPGLMPGMMPQAMGGYGSALLGAAAGWGAHAAGAMPPPAGMYAPGAHVGGAFPPHY</sequence>
<protein>
    <submittedName>
        <fullName evidence="6">Uncharacterized protein</fullName>
    </submittedName>
</protein>
<dbReference type="PROSITE" id="PS50102">
    <property type="entry name" value="RRM"/>
    <property type="match status" value="1"/>
</dbReference>
<dbReference type="Gene3D" id="3.30.70.330">
    <property type="match status" value="1"/>
</dbReference>
<evidence type="ECO:0000313" key="7">
    <source>
        <dbReference type="Proteomes" id="UP000751190"/>
    </source>
</evidence>
<reference evidence="6" key="1">
    <citation type="submission" date="2021-05" db="EMBL/GenBank/DDBJ databases">
        <title>The genome of the haptophyte Pavlova lutheri (Diacronema luteri, Pavlovales) - a model for lipid biosynthesis in eukaryotic algae.</title>
        <authorList>
            <person name="Hulatt C.J."/>
            <person name="Posewitz M.C."/>
        </authorList>
    </citation>
    <scope>NUCLEOTIDE SEQUENCE</scope>
    <source>
        <strain evidence="6">NIVA-4/92</strain>
    </source>
</reference>
<dbReference type="Pfam" id="PF00076">
    <property type="entry name" value="RRM_1"/>
    <property type="match status" value="1"/>
</dbReference>
<dbReference type="CDD" id="cd00201">
    <property type="entry name" value="WW"/>
    <property type="match status" value="1"/>
</dbReference>
<dbReference type="EMBL" id="JAGTXO010000030">
    <property type="protein sequence ID" value="KAG8460763.1"/>
    <property type="molecule type" value="Genomic_DNA"/>
</dbReference>
<organism evidence="6 7">
    <name type="scientific">Diacronema lutheri</name>
    <name type="common">Unicellular marine alga</name>
    <name type="synonym">Monochrysis lutheri</name>
    <dbReference type="NCBI Taxonomy" id="2081491"/>
    <lineage>
        <taxon>Eukaryota</taxon>
        <taxon>Haptista</taxon>
        <taxon>Haptophyta</taxon>
        <taxon>Pavlovophyceae</taxon>
        <taxon>Pavlovales</taxon>
        <taxon>Pavlovaceae</taxon>
        <taxon>Diacronema</taxon>
    </lineage>
</organism>
<feature type="compositionally biased region" description="Gly residues" evidence="3">
    <location>
        <begin position="140"/>
        <end position="154"/>
    </location>
</feature>
<evidence type="ECO:0000259" key="5">
    <source>
        <dbReference type="PROSITE" id="PS50102"/>
    </source>
</evidence>
<evidence type="ECO:0000259" key="4">
    <source>
        <dbReference type="PROSITE" id="PS50020"/>
    </source>
</evidence>
<dbReference type="PANTHER" id="PTHR48027">
    <property type="entry name" value="HETEROGENEOUS NUCLEAR RIBONUCLEOPROTEIN 87F-RELATED"/>
    <property type="match status" value="1"/>
</dbReference>
<proteinExistence type="predicted"/>
<keyword evidence="1 2" id="KW-0694">RNA-binding</keyword>
<dbReference type="Gene3D" id="2.20.70.10">
    <property type="match status" value="1"/>
</dbReference>
<accession>A0A8J6CAS2</accession>
<dbReference type="SMART" id="SM00360">
    <property type="entry name" value="RRM"/>
    <property type="match status" value="1"/>
</dbReference>
<evidence type="ECO:0000256" key="1">
    <source>
        <dbReference type="ARBA" id="ARBA00022884"/>
    </source>
</evidence>
<evidence type="ECO:0000313" key="6">
    <source>
        <dbReference type="EMBL" id="KAG8460763.1"/>
    </source>
</evidence>
<dbReference type="AlphaFoldDB" id="A0A8J6CAS2"/>
<keyword evidence="7" id="KW-1185">Reference proteome</keyword>